<dbReference type="InterPro" id="IPR039781">
    <property type="entry name" value="Rad21/Rec8-like"/>
</dbReference>
<dbReference type="CDD" id="cd21793">
    <property type="entry name" value="Rad21_Rec8_M_AtSYN1-like"/>
    <property type="match status" value="1"/>
</dbReference>
<evidence type="ECO:0008006" key="8">
    <source>
        <dbReference type="Google" id="ProtNLM"/>
    </source>
</evidence>
<evidence type="ECO:0000256" key="3">
    <source>
        <dbReference type="ARBA" id="ARBA00023242"/>
    </source>
</evidence>
<organism evidence="6 7">
    <name type="scientific">Zingiber officinale</name>
    <name type="common">Ginger</name>
    <name type="synonym">Amomum zingiber</name>
    <dbReference type="NCBI Taxonomy" id="94328"/>
    <lineage>
        <taxon>Eukaryota</taxon>
        <taxon>Viridiplantae</taxon>
        <taxon>Streptophyta</taxon>
        <taxon>Embryophyta</taxon>
        <taxon>Tracheophyta</taxon>
        <taxon>Spermatophyta</taxon>
        <taxon>Magnoliopsida</taxon>
        <taxon>Liliopsida</taxon>
        <taxon>Zingiberales</taxon>
        <taxon>Zingiberaceae</taxon>
        <taxon>Zingiber</taxon>
    </lineage>
</organism>
<proteinExistence type="inferred from homology"/>
<feature type="domain" description="Rad21/Rec8-like protein N-terminal" evidence="5">
    <location>
        <begin position="1"/>
        <end position="96"/>
    </location>
</feature>
<dbReference type="InterPro" id="IPR023093">
    <property type="entry name" value="ScpA-like_C"/>
</dbReference>
<dbReference type="Pfam" id="PF04825">
    <property type="entry name" value="Rad21_Rec8_N"/>
    <property type="match status" value="1"/>
</dbReference>
<evidence type="ECO:0000259" key="4">
    <source>
        <dbReference type="Pfam" id="PF04824"/>
    </source>
</evidence>
<feature type="domain" description="Rad21/Rec8-like protein C-terminal eukaryotic" evidence="4">
    <location>
        <begin position="559"/>
        <end position="609"/>
    </location>
</feature>
<gene>
    <name evidence="6" type="ORF">ZIOFF_066435</name>
</gene>
<dbReference type="PANTHER" id="PTHR12585:SF73">
    <property type="entry name" value="SISTER CHROMATID COHESION 1 PROTEIN 2"/>
    <property type="match status" value="1"/>
</dbReference>
<dbReference type="EMBL" id="JACMSC010000018">
    <property type="protein sequence ID" value="KAG6477183.1"/>
    <property type="molecule type" value="Genomic_DNA"/>
</dbReference>
<evidence type="ECO:0000256" key="2">
    <source>
        <dbReference type="ARBA" id="ARBA00009870"/>
    </source>
</evidence>
<dbReference type="PANTHER" id="PTHR12585">
    <property type="entry name" value="SCC1 / RAD21 FAMILY MEMBER"/>
    <property type="match status" value="1"/>
</dbReference>
<dbReference type="SUPFAM" id="SSF46785">
    <property type="entry name" value="Winged helix' DNA-binding domain"/>
    <property type="match status" value="1"/>
</dbReference>
<dbReference type="AlphaFoldDB" id="A0A8J5KDU0"/>
<dbReference type="GO" id="GO:0007062">
    <property type="term" value="P:sister chromatid cohesion"/>
    <property type="evidence" value="ECO:0007669"/>
    <property type="project" value="InterPro"/>
</dbReference>
<comment type="caution">
    <text evidence="6">The sequence shown here is derived from an EMBL/GenBank/DDBJ whole genome shotgun (WGS) entry which is preliminary data.</text>
</comment>
<evidence type="ECO:0000313" key="7">
    <source>
        <dbReference type="Proteomes" id="UP000734854"/>
    </source>
</evidence>
<name>A0A8J5KDU0_ZINOF</name>
<dbReference type="Gene3D" id="1.10.10.580">
    <property type="entry name" value="Structural maintenance of chromosome 1. Chain E"/>
    <property type="match status" value="1"/>
</dbReference>
<comment type="subcellular location">
    <subcellularLocation>
        <location evidence="1">Nucleus</location>
    </subcellularLocation>
</comment>
<dbReference type="InterPro" id="IPR006909">
    <property type="entry name" value="Rad21/Rec8_C_eu"/>
</dbReference>
<dbReference type="Proteomes" id="UP000734854">
    <property type="component" value="Unassembled WGS sequence"/>
</dbReference>
<keyword evidence="7" id="KW-1185">Reference proteome</keyword>
<dbReference type="InterPro" id="IPR036390">
    <property type="entry name" value="WH_DNA-bd_sf"/>
</dbReference>
<dbReference type="GO" id="GO:1990414">
    <property type="term" value="P:replication-born double-strand break repair via sister chromatid exchange"/>
    <property type="evidence" value="ECO:0007669"/>
    <property type="project" value="TreeGrafter"/>
</dbReference>
<dbReference type="GO" id="GO:0003682">
    <property type="term" value="F:chromatin binding"/>
    <property type="evidence" value="ECO:0007669"/>
    <property type="project" value="TreeGrafter"/>
</dbReference>
<evidence type="ECO:0000313" key="6">
    <source>
        <dbReference type="EMBL" id="KAG6477183.1"/>
    </source>
</evidence>
<dbReference type="InterPro" id="IPR006910">
    <property type="entry name" value="Rad21_Rec8_N"/>
</dbReference>
<comment type="similarity">
    <text evidence="2">Belongs to the rad21 family.</text>
</comment>
<keyword evidence="3" id="KW-0539">Nucleus</keyword>
<accession>A0A8J5KDU0</accession>
<evidence type="ECO:0000256" key="1">
    <source>
        <dbReference type="ARBA" id="ARBA00004123"/>
    </source>
</evidence>
<sequence length="616" mass="70392">MFYSHSLLSKKGPLGTIWIAAHCFKKLKKNQIHSTDISSSVDKIIPEIHISHRVLAHLLLGIVRIFSKKVDYLYHDCNAALTCMSISFIPLQVTVKKGATFKPQQYSVRAKRQKRDHVDSSEQQTYEDVVETICASHPHVTINVPERLELDSFDLEIPDDNDLADMQPHQQSKSQDHYLDDHCDPFFQNEDIGFSVAEMALIVLLLQFNHGESIMQDDIVSSCFTPVSDALPRDMMDIDLQLVEEYNLSSERLEGEDNQRDIRCHRQLKLDQLPDTILHPLKENTIYTHNVENFENSQKPVEPLVLDMTLLSNDEACPSSIKENAIATHPTKTHNGDPLQCDLEPAGIPSPKFSVRTPAKKEHRMLRKRKILFDEAIVLSNKTLRKGIHDASNLVLKRKKAPHTFLDVWKHDQISTLQLDFSAPLIHCMMASELKTLFQTSSFVCSPLNILGDHDLNPLYPENNINKASEVEQSQHKVVTELPSTGNYTEEPITDKNEIEMQHLGSIESADAGLDFISQELESQEKDAIVQEKGWSLTTRAVARYLYRKLLVSNAEERRRSLSLYQILQRRKRSDSARFFYEILILKGRQVIDVSQDSPDEIIISPTQKLEEEFKS</sequence>
<reference evidence="6 7" key="1">
    <citation type="submission" date="2020-08" db="EMBL/GenBank/DDBJ databases">
        <title>Plant Genome Project.</title>
        <authorList>
            <person name="Zhang R.-G."/>
        </authorList>
    </citation>
    <scope>NUCLEOTIDE SEQUENCE [LARGE SCALE GENOMIC DNA]</scope>
    <source>
        <tissue evidence="6">Rhizome</tissue>
    </source>
</reference>
<protein>
    <recommendedName>
        <fullName evidence="8">Sister chromatid cohesion 1 protein 2</fullName>
    </recommendedName>
</protein>
<dbReference type="Pfam" id="PF04824">
    <property type="entry name" value="Rad21_Rec8"/>
    <property type="match status" value="1"/>
</dbReference>
<dbReference type="GO" id="GO:0008278">
    <property type="term" value="C:cohesin complex"/>
    <property type="evidence" value="ECO:0007669"/>
    <property type="project" value="InterPro"/>
</dbReference>
<evidence type="ECO:0000259" key="5">
    <source>
        <dbReference type="Pfam" id="PF04825"/>
    </source>
</evidence>
<dbReference type="GO" id="GO:0005634">
    <property type="term" value="C:nucleus"/>
    <property type="evidence" value="ECO:0007669"/>
    <property type="project" value="UniProtKB-SubCell"/>
</dbReference>